<proteinExistence type="predicted"/>
<dbReference type="InterPro" id="IPR023780">
    <property type="entry name" value="Chromo_domain"/>
</dbReference>
<evidence type="ECO:0000259" key="1">
    <source>
        <dbReference type="PROSITE" id="PS50013"/>
    </source>
</evidence>
<gene>
    <name evidence="2" type="primary">PARPA_05352.1 scaffold 17767</name>
</gene>
<sequence>QLSINRYIKSKSLTLPFSLMFARRVTLLDDCADTDKYPIPKDIMSIEELEERIDYMYNTVFPAINEREKKINEVMRKRFYDNHMLVDIPVGAQVMVKVRQRPSKWGPIYDGPYPVIRRNQGGSYYELKDEMNEILHRSYVPSELKIVNVDEKAIDDEYFEIEAIRDHRGKTANREYLIKRKGYGERTCSWITADDVSDPHILQQYW</sequence>
<dbReference type="OrthoDB" id="2231705at2759"/>
<accession>A0A0B7N935</accession>
<dbReference type="EMBL" id="LN726364">
    <property type="protein sequence ID" value="CEP11499.1"/>
    <property type="molecule type" value="Genomic_DNA"/>
</dbReference>
<protein>
    <recommendedName>
        <fullName evidence="1">Chromo domain-containing protein</fullName>
    </recommendedName>
</protein>
<feature type="non-terminal residue" evidence="2">
    <location>
        <position position="1"/>
    </location>
</feature>
<dbReference type="SMART" id="SM00298">
    <property type="entry name" value="CHROMO"/>
    <property type="match status" value="1"/>
</dbReference>
<keyword evidence="3" id="KW-1185">Reference proteome</keyword>
<dbReference type="Pfam" id="PF00385">
    <property type="entry name" value="Chromo"/>
    <property type="match status" value="1"/>
</dbReference>
<reference evidence="2 3" key="1">
    <citation type="submission" date="2014-09" db="EMBL/GenBank/DDBJ databases">
        <authorList>
            <person name="Ellenberger Sabrina"/>
        </authorList>
    </citation>
    <scope>NUCLEOTIDE SEQUENCE [LARGE SCALE GENOMIC DNA]</scope>
    <source>
        <strain evidence="2 3">CBS 412.66</strain>
    </source>
</reference>
<feature type="domain" description="Chromo" evidence="1">
    <location>
        <begin position="159"/>
        <end position="206"/>
    </location>
</feature>
<evidence type="ECO:0000313" key="3">
    <source>
        <dbReference type="Proteomes" id="UP000054107"/>
    </source>
</evidence>
<dbReference type="STRING" id="35722.A0A0B7N935"/>
<dbReference type="InterPro" id="IPR000953">
    <property type="entry name" value="Chromo/chromo_shadow_dom"/>
</dbReference>
<name>A0A0B7N935_9FUNG</name>
<feature type="non-terminal residue" evidence="2">
    <location>
        <position position="206"/>
    </location>
</feature>
<dbReference type="PROSITE" id="PS50013">
    <property type="entry name" value="CHROMO_2"/>
    <property type="match status" value="1"/>
</dbReference>
<dbReference type="SUPFAM" id="SSF54160">
    <property type="entry name" value="Chromo domain-like"/>
    <property type="match status" value="1"/>
</dbReference>
<dbReference type="InterPro" id="IPR016197">
    <property type="entry name" value="Chromo-like_dom_sf"/>
</dbReference>
<evidence type="ECO:0000313" key="2">
    <source>
        <dbReference type="EMBL" id="CEP11499.1"/>
    </source>
</evidence>
<dbReference type="Gene3D" id="2.40.50.40">
    <property type="match status" value="1"/>
</dbReference>
<dbReference type="Proteomes" id="UP000054107">
    <property type="component" value="Unassembled WGS sequence"/>
</dbReference>
<dbReference type="AlphaFoldDB" id="A0A0B7N935"/>
<organism evidence="2 3">
    <name type="scientific">Parasitella parasitica</name>
    <dbReference type="NCBI Taxonomy" id="35722"/>
    <lineage>
        <taxon>Eukaryota</taxon>
        <taxon>Fungi</taxon>
        <taxon>Fungi incertae sedis</taxon>
        <taxon>Mucoromycota</taxon>
        <taxon>Mucoromycotina</taxon>
        <taxon>Mucoromycetes</taxon>
        <taxon>Mucorales</taxon>
        <taxon>Mucorineae</taxon>
        <taxon>Mucoraceae</taxon>
        <taxon>Parasitella</taxon>
    </lineage>
</organism>